<gene>
    <name evidence="2" type="ORF">KG103_17270</name>
</gene>
<dbReference type="Gene3D" id="3.30.200.20">
    <property type="entry name" value="Phosphorylase Kinase, domain 1"/>
    <property type="match status" value="1"/>
</dbReference>
<evidence type="ECO:0000313" key="2">
    <source>
        <dbReference type="EMBL" id="QVI62139.1"/>
    </source>
</evidence>
<feature type="domain" description="Aminoglycoside phosphotransferase" evidence="1">
    <location>
        <begin position="36"/>
        <end position="251"/>
    </location>
</feature>
<name>A0ABX8D3V3_9CELL</name>
<dbReference type="PANTHER" id="PTHR21310">
    <property type="entry name" value="AMINOGLYCOSIDE PHOSPHOTRANSFERASE-RELATED-RELATED"/>
    <property type="match status" value="1"/>
</dbReference>
<reference evidence="2 3" key="1">
    <citation type="submission" date="2021-05" db="EMBL/GenBank/DDBJ databases">
        <title>Novel species in genus Cellulomonas.</title>
        <authorList>
            <person name="Zhang G."/>
        </authorList>
    </citation>
    <scope>NUCLEOTIDE SEQUENCE [LARGE SCALE GENOMIC DNA]</scope>
    <source>
        <strain evidence="3">zg-ZUI222</strain>
    </source>
</reference>
<evidence type="ECO:0000313" key="3">
    <source>
        <dbReference type="Proteomes" id="UP000677804"/>
    </source>
</evidence>
<dbReference type="SUPFAM" id="SSF56112">
    <property type="entry name" value="Protein kinase-like (PK-like)"/>
    <property type="match status" value="1"/>
</dbReference>
<keyword evidence="3" id="KW-1185">Reference proteome</keyword>
<dbReference type="Gene3D" id="3.90.1200.10">
    <property type="match status" value="1"/>
</dbReference>
<dbReference type="CDD" id="cd05155">
    <property type="entry name" value="APH_ChoK_like_1"/>
    <property type="match status" value="1"/>
</dbReference>
<accession>A0ABX8D3V3</accession>
<dbReference type="Pfam" id="PF01636">
    <property type="entry name" value="APH"/>
    <property type="match status" value="1"/>
</dbReference>
<dbReference type="InterPro" id="IPR051678">
    <property type="entry name" value="AGP_Transferase"/>
</dbReference>
<dbReference type="EMBL" id="CP074405">
    <property type="protein sequence ID" value="QVI62139.1"/>
    <property type="molecule type" value="Genomic_DNA"/>
</dbReference>
<dbReference type="RefSeq" id="WP_207339707.1">
    <property type="nucleotide sequence ID" value="NZ_CP074405.1"/>
</dbReference>
<protein>
    <submittedName>
        <fullName evidence="2">Aminoglycoside phosphotransferase family protein</fullName>
    </submittedName>
</protein>
<dbReference type="PANTHER" id="PTHR21310:SF42">
    <property type="entry name" value="BIFUNCTIONAL AAC_APH"/>
    <property type="match status" value="1"/>
</dbReference>
<dbReference type="InterPro" id="IPR002575">
    <property type="entry name" value="Aminoglycoside_PTrfase"/>
</dbReference>
<evidence type="ECO:0000259" key="1">
    <source>
        <dbReference type="Pfam" id="PF01636"/>
    </source>
</evidence>
<organism evidence="2 3">
    <name type="scientific">Cellulomonas wangleii</name>
    <dbReference type="NCBI Taxonomy" id="2816956"/>
    <lineage>
        <taxon>Bacteria</taxon>
        <taxon>Bacillati</taxon>
        <taxon>Actinomycetota</taxon>
        <taxon>Actinomycetes</taxon>
        <taxon>Micrococcales</taxon>
        <taxon>Cellulomonadaceae</taxon>
        <taxon>Cellulomonas</taxon>
    </lineage>
</organism>
<sequence length="308" mass="32640">MTAPPDEVPLTPAVVRALLAEQHPDLADLPLGRRYAGWDMAMYRLGDDLAVRLPRHAASVGSMESELRWVARLSAGWTFPTQRVVRAGTPGAAYPWPWAVVAWLPGVTAAEVPLTADAGPDLGRALAQVHVPAPPDAPSNDEQSIPLADRTDGVVRALARVEQTARARGLRLDRERAERLWADALAAPVDLPTSWIHADLHPFNLLSVDGRFGGVLDWADVSGGDPATDLGFLWLALPAAGVTAALDAYGGVSDATAARARGTGLAMAAGWVGHEDGSPQEIGWRALVELGVVVPVGRWLSTHAHRPG</sequence>
<proteinExistence type="predicted"/>
<dbReference type="InterPro" id="IPR011009">
    <property type="entry name" value="Kinase-like_dom_sf"/>
</dbReference>
<dbReference type="Proteomes" id="UP000677804">
    <property type="component" value="Chromosome"/>
</dbReference>